<dbReference type="RefSeq" id="WP_201430791.1">
    <property type="nucleotide sequence ID" value="NZ_JAEQBW010000003.1"/>
</dbReference>
<feature type="domain" description="Carboxymuconolactone decarboxylase-like" evidence="1">
    <location>
        <begin position="24"/>
        <end position="104"/>
    </location>
</feature>
<comment type="caution">
    <text evidence="2">The sequence shown here is derived from an EMBL/GenBank/DDBJ whole genome shotgun (WGS) entry which is preliminary data.</text>
</comment>
<dbReference type="AlphaFoldDB" id="A0A934WYG2"/>
<sequence length="199" mass="21568">MAYIKTGVNQPGIVELLFYKGSTGKALSNLAHTLLHGPSGLTPAERELIASYVSKLNDCEFCHQSHSASANAHLGDEGKTVSCLIDDIESAPVTEKLKALLRIAAKVQQSGKAVTEQDIETAKTMGASDEDIHDAILIAAAFCMYNRYVDGLGTTPAASDEYPDMGKRLAKKGYKYPPVFLRPFIVKLMNRKKKAHTKG</sequence>
<dbReference type="EMBL" id="JAEQBW010000003">
    <property type="protein sequence ID" value="MBK6265111.1"/>
    <property type="molecule type" value="Genomic_DNA"/>
</dbReference>
<proteinExistence type="predicted"/>
<dbReference type="InterPro" id="IPR029032">
    <property type="entry name" value="AhpD-like"/>
</dbReference>
<dbReference type="NCBIfam" id="TIGR01926">
    <property type="entry name" value="peroxid_rel"/>
    <property type="match status" value="1"/>
</dbReference>
<dbReference type="Pfam" id="PF02627">
    <property type="entry name" value="CMD"/>
    <property type="match status" value="1"/>
</dbReference>
<dbReference type="InterPro" id="IPR004675">
    <property type="entry name" value="AhpD_core"/>
</dbReference>
<keyword evidence="3" id="KW-1185">Reference proteome</keyword>
<evidence type="ECO:0000259" key="1">
    <source>
        <dbReference type="Pfam" id="PF02627"/>
    </source>
</evidence>
<accession>A0A934WYG2</accession>
<keyword evidence="2" id="KW-0575">Peroxidase</keyword>
<reference evidence="2" key="1">
    <citation type="submission" date="2021-01" db="EMBL/GenBank/DDBJ databases">
        <title>Marivirga aurantiaca sp. nov., isolated from intertidal surface sediments.</title>
        <authorList>
            <person name="Zhang M."/>
        </authorList>
    </citation>
    <scope>NUCLEOTIDE SEQUENCE</scope>
    <source>
        <strain evidence="2">S37H4</strain>
    </source>
</reference>
<keyword evidence="2" id="KW-0560">Oxidoreductase</keyword>
<dbReference type="InterPro" id="IPR003779">
    <property type="entry name" value="CMD-like"/>
</dbReference>
<gene>
    <name evidence="2" type="ORF">JKA74_08680</name>
</gene>
<protein>
    <submittedName>
        <fullName evidence="2">Peroxidase-related enzyme</fullName>
    </submittedName>
</protein>
<dbReference type="Gene3D" id="1.20.1290.10">
    <property type="entry name" value="AhpD-like"/>
    <property type="match status" value="1"/>
</dbReference>
<dbReference type="Proteomes" id="UP000611723">
    <property type="component" value="Unassembled WGS sequence"/>
</dbReference>
<name>A0A934WYG2_9BACT</name>
<dbReference type="SUPFAM" id="SSF69118">
    <property type="entry name" value="AhpD-like"/>
    <property type="match status" value="1"/>
</dbReference>
<dbReference type="NCBIfam" id="TIGR00778">
    <property type="entry name" value="ahpD_dom"/>
    <property type="match status" value="1"/>
</dbReference>
<dbReference type="InterPro" id="IPR010195">
    <property type="entry name" value="Uncharacterised_peroxidase-rel"/>
</dbReference>
<dbReference type="PANTHER" id="PTHR35446:SF2">
    <property type="entry name" value="CARBOXYMUCONOLACTONE DECARBOXYLASE-LIKE DOMAIN-CONTAINING PROTEIN"/>
    <property type="match status" value="1"/>
</dbReference>
<evidence type="ECO:0000313" key="3">
    <source>
        <dbReference type="Proteomes" id="UP000611723"/>
    </source>
</evidence>
<dbReference type="PANTHER" id="PTHR35446">
    <property type="entry name" value="SI:CH211-175M2.5"/>
    <property type="match status" value="1"/>
</dbReference>
<organism evidence="2 3">
    <name type="scientific">Marivirga aurantiaca</name>
    <dbReference type="NCBI Taxonomy" id="2802615"/>
    <lineage>
        <taxon>Bacteria</taxon>
        <taxon>Pseudomonadati</taxon>
        <taxon>Bacteroidota</taxon>
        <taxon>Cytophagia</taxon>
        <taxon>Cytophagales</taxon>
        <taxon>Marivirgaceae</taxon>
        <taxon>Marivirga</taxon>
    </lineage>
</organism>
<dbReference type="GO" id="GO:0051920">
    <property type="term" value="F:peroxiredoxin activity"/>
    <property type="evidence" value="ECO:0007669"/>
    <property type="project" value="InterPro"/>
</dbReference>
<evidence type="ECO:0000313" key="2">
    <source>
        <dbReference type="EMBL" id="MBK6265111.1"/>
    </source>
</evidence>